<evidence type="ECO:0000313" key="2">
    <source>
        <dbReference type="EMBL" id="SDN33767.1"/>
    </source>
</evidence>
<dbReference type="Proteomes" id="UP000199671">
    <property type="component" value="Unassembled WGS sequence"/>
</dbReference>
<feature type="region of interest" description="Disordered" evidence="1">
    <location>
        <begin position="24"/>
        <end position="43"/>
    </location>
</feature>
<dbReference type="AlphaFoldDB" id="A0A1H0AJY0"/>
<dbReference type="EMBL" id="FNHU01000027">
    <property type="protein sequence ID" value="SDN33767.1"/>
    <property type="molecule type" value="Genomic_DNA"/>
</dbReference>
<proteinExistence type="predicted"/>
<gene>
    <name evidence="2" type="ORF">SAMN04487766_1278</name>
</gene>
<protein>
    <submittedName>
        <fullName evidence="2">Uncharacterized protein</fullName>
    </submittedName>
</protein>
<organism evidence="2 3">
    <name type="scientific">Actinomyces ruminicola</name>
    <dbReference type="NCBI Taxonomy" id="332524"/>
    <lineage>
        <taxon>Bacteria</taxon>
        <taxon>Bacillati</taxon>
        <taxon>Actinomycetota</taxon>
        <taxon>Actinomycetes</taxon>
        <taxon>Actinomycetales</taxon>
        <taxon>Actinomycetaceae</taxon>
        <taxon>Actinomyces</taxon>
    </lineage>
</organism>
<name>A0A1H0AJY0_9ACTO</name>
<evidence type="ECO:0000313" key="3">
    <source>
        <dbReference type="Proteomes" id="UP000199671"/>
    </source>
</evidence>
<accession>A0A1H0AJY0</accession>
<evidence type="ECO:0000256" key="1">
    <source>
        <dbReference type="SAM" id="MobiDB-lite"/>
    </source>
</evidence>
<sequence>MMTQRRDLSGIGSVSTTYRHRRVAPHPHQHAENPLTTPYPATDFAEPLRLDPIAYEPFTREVVTR</sequence>
<reference evidence="2 3" key="1">
    <citation type="submission" date="2016-10" db="EMBL/GenBank/DDBJ databases">
        <authorList>
            <person name="de Groot N.N."/>
        </authorList>
    </citation>
    <scope>NUCLEOTIDE SEQUENCE [LARGE SCALE GENOMIC DNA]</scope>
    <source>
        <strain evidence="2 3">KPR-7B</strain>
    </source>
</reference>